<comment type="caution">
    <text evidence="4">The sequence shown here is derived from an EMBL/GenBank/DDBJ whole genome shotgun (WGS) entry which is preliminary data.</text>
</comment>
<feature type="region of interest" description="Disordered" evidence="1">
    <location>
        <begin position="389"/>
        <end position="451"/>
    </location>
</feature>
<feature type="compositionally biased region" description="Low complexity" evidence="1">
    <location>
        <begin position="389"/>
        <end position="401"/>
    </location>
</feature>
<feature type="transmembrane region" description="Helical" evidence="2">
    <location>
        <begin position="755"/>
        <end position="772"/>
    </location>
</feature>
<name>A0A8J3QP40_9ACTN</name>
<feature type="compositionally biased region" description="Basic and acidic residues" evidence="1">
    <location>
        <begin position="130"/>
        <end position="139"/>
    </location>
</feature>
<feature type="region of interest" description="Disordered" evidence="1">
    <location>
        <begin position="1"/>
        <end position="370"/>
    </location>
</feature>
<feature type="compositionally biased region" description="Basic and acidic residues" evidence="1">
    <location>
        <begin position="71"/>
        <end position="80"/>
    </location>
</feature>
<feature type="compositionally biased region" description="Basic and acidic residues" evidence="1">
    <location>
        <begin position="327"/>
        <end position="338"/>
    </location>
</feature>
<feature type="compositionally biased region" description="Low complexity" evidence="1">
    <location>
        <begin position="236"/>
        <end position="276"/>
    </location>
</feature>
<reference evidence="4" key="1">
    <citation type="submission" date="2021-01" db="EMBL/GenBank/DDBJ databases">
        <title>Whole genome shotgun sequence of Rugosimonospora africana NBRC 104875.</title>
        <authorList>
            <person name="Komaki H."/>
            <person name="Tamura T."/>
        </authorList>
    </citation>
    <scope>NUCLEOTIDE SEQUENCE</scope>
    <source>
        <strain evidence="4">NBRC 104875</strain>
    </source>
</reference>
<evidence type="ECO:0000256" key="2">
    <source>
        <dbReference type="SAM" id="Phobius"/>
    </source>
</evidence>
<feature type="transmembrane region" description="Helical" evidence="2">
    <location>
        <begin position="681"/>
        <end position="701"/>
    </location>
</feature>
<evidence type="ECO:0000256" key="1">
    <source>
        <dbReference type="SAM" id="MobiDB-lite"/>
    </source>
</evidence>
<feature type="domain" description="DUF6311" evidence="3">
    <location>
        <begin position="513"/>
        <end position="819"/>
    </location>
</feature>
<keyword evidence="2" id="KW-0812">Transmembrane</keyword>
<feature type="transmembrane region" description="Helical" evidence="2">
    <location>
        <begin position="779"/>
        <end position="799"/>
    </location>
</feature>
<accession>A0A8J3QP40</accession>
<keyword evidence="5" id="KW-1185">Reference proteome</keyword>
<dbReference type="RefSeq" id="WP_203916813.1">
    <property type="nucleotide sequence ID" value="NZ_BONZ01000013.1"/>
</dbReference>
<keyword evidence="2" id="KW-1133">Transmembrane helix</keyword>
<sequence length="1026" mass="109446">MDGDDGRESRRARERGADPRETWEKARSARFAEIAEPPEADGSGEGAPAENPSETAAAGAEGAQRGQPSGDGHRNRDGGQSRDGGWPFGRPQSGATLRGEADRRTKWDKWDSDEPTAPIQPIEWQPLADQAREGPRGEGADPLAGERAGGNPSPRPPEPQDGSRVGHGGESGSDRRDPDFDGTELDTMGQEPPVPEPDSEDVDPDHPFDWLTPADPADAGEPEDPGRPRRAPAAPPRGTTAWGGTQAGARSPGQTAARGGAQAGARSPGQAAARGAEQPERAAGRGTEQAGEPARKQGRRWPWRRKRRDREDPGQTGQNQTGADQIGPERPDDTRADEGAEPPLPTEPGGSGQLDPCPDGDVNPADQAVWADEPVPAVRAPAGAAVGADAAARAGTAPTRARPAEGGQPAGGHPDPRRSGAGQRQPVGVRWGTGRRQAGRGRRAGRRGPSAARRRWWRIRSDVYAVTIYLLGAVYVLERLLPDPVGRVQTNVPDQTFFQWMLAYGAQVVSRGADPLFTTRLGNPIGVNMMANTSVLGISIPLAPVTLLFGAPVAYVVFSLLALAGTAAAWYYVLSRHVVRSRMAAGIGGGLAGFAPAMISHAYGHPNIVAQFLVPFLVWRAICLREQGHWLRNGILFGLLVTWQAFINEEVLLIAAIGLIVFVLSYCAMRPSVVRRDALTFLRGLLVSVVLAGVLLAYPLYVEFRGPQHGTGANTAGPRPYPADLLSFPAFSSSSLAGNPRVVGQLAQNISEQNAFFGWPLLVLLALMTVLMRRSRVYLSGLIVVLVLTALSLGSHVHLGGQDTGVSGPWSLVAHAPLFRQVVPTRVAVDIAPVLAVLVALAYDRVAAIHARDPLGPGNLVWRGALIAVLLPLVPLPLRVSDLPPVPPFITQGVWHEYVDDHHSLVSVPSAQIGRLEPMRWSLLTNVGFTIPAGYYLAPNGAFGSPPRATSTLLDAVANTGRIPEIGPEEEANALTDLRYWRASAVVVVPGFHTDQVNETGSELFGFRPRFVSGVWVWDVRELVNQ</sequence>
<feature type="transmembrane region" description="Helical" evidence="2">
    <location>
        <begin position="630"/>
        <end position="646"/>
    </location>
</feature>
<feature type="compositionally biased region" description="Low complexity" evidence="1">
    <location>
        <begin position="54"/>
        <end position="63"/>
    </location>
</feature>
<gene>
    <name evidence="4" type="ORF">Raf01_13020</name>
</gene>
<dbReference type="EMBL" id="BONZ01000013">
    <property type="protein sequence ID" value="GIH13130.1"/>
    <property type="molecule type" value="Genomic_DNA"/>
</dbReference>
<dbReference type="InterPro" id="IPR046278">
    <property type="entry name" value="DUF6311"/>
</dbReference>
<organism evidence="4 5">
    <name type="scientific">Rugosimonospora africana</name>
    <dbReference type="NCBI Taxonomy" id="556532"/>
    <lineage>
        <taxon>Bacteria</taxon>
        <taxon>Bacillati</taxon>
        <taxon>Actinomycetota</taxon>
        <taxon>Actinomycetes</taxon>
        <taxon>Micromonosporales</taxon>
        <taxon>Micromonosporaceae</taxon>
        <taxon>Rugosimonospora</taxon>
    </lineage>
</organism>
<proteinExistence type="predicted"/>
<dbReference type="AlphaFoldDB" id="A0A8J3QP40"/>
<feature type="transmembrane region" description="Helical" evidence="2">
    <location>
        <begin position="652"/>
        <end position="669"/>
    </location>
</feature>
<dbReference type="Pfam" id="PF19830">
    <property type="entry name" value="DUF6311"/>
    <property type="match status" value="1"/>
</dbReference>
<feature type="compositionally biased region" description="Basic and acidic residues" evidence="1">
    <location>
        <begin position="1"/>
        <end position="27"/>
    </location>
</feature>
<feature type="transmembrane region" description="Helical" evidence="2">
    <location>
        <begin position="555"/>
        <end position="574"/>
    </location>
</feature>
<feature type="compositionally biased region" description="Basic residues" evidence="1">
    <location>
        <begin position="437"/>
        <end position="451"/>
    </location>
</feature>
<evidence type="ECO:0000259" key="3">
    <source>
        <dbReference type="Pfam" id="PF19830"/>
    </source>
</evidence>
<keyword evidence="2" id="KW-0472">Membrane</keyword>
<feature type="compositionally biased region" description="Basic residues" evidence="1">
    <location>
        <begin position="296"/>
        <end position="308"/>
    </location>
</feature>
<dbReference type="Proteomes" id="UP000642748">
    <property type="component" value="Unassembled WGS sequence"/>
</dbReference>
<evidence type="ECO:0000313" key="4">
    <source>
        <dbReference type="EMBL" id="GIH13130.1"/>
    </source>
</evidence>
<feature type="compositionally biased region" description="Basic and acidic residues" evidence="1">
    <location>
        <begin position="99"/>
        <end position="112"/>
    </location>
</feature>
<evidence type="ECO:0000313" key="5">
    <source>
        <dbReference type="Proteomes" id="UP000642748"/>
    </source>
</evidence>
<protein>
    <recommendedName>
        <fullName evidence="3">DUF6311 domain-containing protein</fullName>
    </recommendedName>
</protein>